<protein>
    <submittedName>
        <fullName evidence="1">DUF6660 family protein</fullName>
    </submittedName>
</protein>
<dbReference type="Proteomes" id="UP001589562">
    <property type="component" value="Unassembled WGS sequence"/>
</dbReference>
<dbReference type="RefSeq" id="WP_379680548.1">
    <property type="nucleotide sequence ID" value="NZ_CP121112.1"/>
</dbReference>
<evidence type="ECO:0000313" key="2">
    <source>
        <dbReference type="Proteomes" id="UP001589562"/>
    </source>
</evidence>
<comment type="caution">
    <text evidence="1">The sequence shown here is derived from an EMBL/GenBank/DDBJ whole genome shotgun (WGS) entry which is preliminary data.</text>
</comment>
<organism evidence="1 2">
    <name type="scientific">Flavobacterium gyeonganense</name>
    <dbReference type="NCBI Taxonomy" id="1310418"/>
    <lineage>
        <taxon>Bacteria</taxon>
        <taxon>Pseudomonadati</taxon>
        <taxon>Bacteroidota</taxon>
        <taxon>Flavobacteriia</taxon>
        <taxon>Flavobacteriales</taxon>
        <taxon>Flavobacteriaceae</taxon>
        <taxon>Flavobacterium</taxon>
    </lineage>
</organism>
<dbReference type="Pfam" id="PF20365">
    <property type="entry name" value="DUF6660"/>
    <property type="match status" value="1"/>
</dbReference>
<reference evidence="1 2" key="1">
    <citation type="submission" date="2024-09" db="EMBL/GenBank/DDBJ databases">
        <authorList>
            <person name="Sun Q."/>
            <person name="Mori K."/>
        </authorList>
    </citation>
    <scope>NUCLEOTIDE SEQUENCE [LARGE SCALE GENOMIC DNA]</scope>
    <source>
        <strain evidence="1 2">CECT 8365</strain>
    </source>
</reference>
<dbReference type="InterPro" id="IPR046601">
    <property type="entry name" value="DUF6660"/>
</dbReference>
<name>A0ABV5HC03_9FLAO</name>
<dbReference type="EMBL" id="JBHMFE010000015">
    <property type="protein sequence ID" value="MFB9109425.1"/>
    <property type="molecule type" value="Genomic_DNA"/>
</dbReference>
<accession>A0ABV5HC03</accession>
<keyword evidence="2" id="KW-1185">Reference proteome</keyword>
<sequence length="107" mass="12335">MKWKTTILLIYILGLLLVPCSDVYNNCSDSISYQKEVFHNHSEDHDDHCTPFCQCSCCSVSVVKFSFKMPEFNFQQAVIILKKIVIKDCQIISTYSGSIWEPPKFFA</sequence>
<evidence type="ECO:0000313" key="1">
    <source>
        <dbReference type="EMBL" id="MFB9109425.1"/>
    </source>
</evidence>
<proteinExistence type="predicted"/>
<gene>
    <name evidence="1" type="ORF">ACFFVK_12635</name>
</gene>